<dbReference type="Proteomes" id="UP000694548">
    <property type="component" value="Chromosome sgr01"/>
</dbReference>
<protein>
    <submittedName>
        <fullName evidence="1">Uncharacterized protein</fullName>
    </submittedName>
</protein>
<evidence type="ECO:0000313" key="2">
    <source>
        <dbReference type="Proteomes" id="UP000694548"/>
    </source>
</evidence>
<reference evidence="1" key="2">
    <citation type="submission" date="2025-08" db="UniProtKB">
        <authorList>
            <consortium name="Ensembl"/>
        </authorList>
    </citation>
    <scope>IDENTIFICATION</scope>
</reference>
<dbReference type="Ensembl" id="ENSNFUT00015003905.1">
    <property type="protein sequence ID" value="ENSNFUP00015003691.1"/>
    <property type="gene ID" value="ENSNFUG00015001858.1"/>
</dbReference>
<name>A0A8C6KCB1_NOTFU</name>
<evidence type="ECO:0000313" key="1">
    <source>
        <dbReference type="Ensembl" id="ENSNFUP00015003691.1"/>
    </source>
</evidence>
<accession>A0A8C6KCB1</accession>
<dbReference type="GeneTree" id="ENSGT00940000177072"/>
<sequence length="97" mass="10791">MTQSGCSMSFRRWQELVVTELAPAHHSREKSHCSLTTHRFTDTFCLRSSLSDKKSSSGTRAQHVNPVVCSCGKLDESKHKKSLPFSISFGCLFGPLC</sequence>
<reference evidence="1" key="3">
    <citation type="submission" date="2025-09" db="UniProtKB">
        <authorList>
            <consortium name="Ensembl"/>
        </authorList>
    </citation>
    <scope>IDENTIFICATION</scope>
</reference>
<dbReference type="AlphaFoldDB" id="A0A8C6KCB1"/>
<keyword evidence="2" id="KW-1185">Reference proteome</keyword>
<organism evidence="1 2">
    <name type="scientific">Nothobranchius furzeri</name>
    <name type="common">Turquoise killifish</name>
    <dbReference type="NCBI Taxonomy" id="105023"/>
    <lineage>
        <taxon>Eukaryota</taxon>
        <taxon>Metazoa</taxon>
        <taxon>Chordata</taxon>
        <taxon>Craniata</taxon>
        <taxon>Vertebrata</taxon>
        <taxon>Euteleostomi</taxon>
        <taxon>Actinopterygii</taxon>
        <taxon>Neopterygii</taxon>
        <taxon>Teleostei</taxon>
        <taxon>Neoteleostei</taxon>
        <taxon>Acanthomorphata</taxon>
        <taxon>Ovalentaria</taxon>
        <taxon>Atherinomorphae</taxon>
        <taxon>Cyprinodontiformes</taxon>
        <taxon>Nothobranchiidae</taxon>
        <taxon>Nothobranchius</taxon>
    </lineage>
</organism>
<reference evidence="1" key="1">
    <citation type="submission" date="2014-08" db="EMBL/GenBank/DDBJ databases">
        <authorList>
            <person name="Senf B."/>
            <person name="Petzold A."/>
            <person name="Downie B.R."/>
            <person name="Koch P."/>
            <person name="Platzer M."/>
        </authorList>
    </citation>
    <scope>NUCLEOTIDE SEQUENCE [LARGE SCALE GENOMIC DNA]</scope>
    <source>
        <strain evidence="1">GRZ</strain>
    </source>
</reference>
<proteinExistence type="predicted"/>